<name>A0ABU5P0X4_9GAMM</name>
<comment type="similarity">
    <text evidence="1">Belongs to the sulfur carrier protein TusA family.</text>
</comment>
<dbReference type="PANTHER" id="PTHR33279:SF2">
    <property type="entry name" value="SULFUR CARRIER PROTEIN TUSA"/>
    <property type="match status" value="1"/>
</dbReference>
<dbReference type="NCBIfam" id="NF001423">
    <property type="entry name" value="PRK00299.1"/>
    <property type="match status" value="1"/>
</dbReference>
<dbReference type="EMBL" id="JAYDCJ010000003">
    <property type="protein sequence ID" value="MEA1081726.1"/>
    <property type="molecule type" value="Genomic_DNA"/>
</dbReference>
<dbReference type="SUPFAM" id="SSF64307">
    <property type="entry name" value="SirA-like"/>
    <property type="match status" value="1"/>
</dbReference>
<dbReference type="GO" id="GO:0016740">
    <property type="term" value="F:transferase activity"/>
    <property type="evidence" value="ECO:0007669"/>
    <property type="project" value="UniProtKB-KW"/>
</dbReference>
<sequence>MTASDYDAELDARGLFCPEPVMMLHNRINEVEPGCLLRVVATDPSTTRDIPRFCQFLGHELVQEEELGDEFVFVIRRGDG</sequence>
<dbReference type="EC" id="2.8.1.-" evidence="3"/>
<protein>
    <submittedName>
        <fullName evidence="3">Sulfurtransferase TusA</fullName>
        <ecNumber evidence="3">2.8.1.-</ecNumber>
    </submittedName>
</protein>
<accession>A0ABU5P0X4</accession>
<evidence type="ECO:0000259" key="2">
    <source>
        <dbReference type="PROSITE" id="PS01148"/>
    </source>
</evidence>
<feature type="domain" description="UPF0033" evidence="2">
    <location>
        <begin position="10"/>
        <end position="34"/>
    </location>
</feature>
<keyword evidence="4" id="KW-1185">Reference proteome</keyword>
<evidence type="ECO:0000313" key="4">
    <source>
        <dbReference type="Proteomes" id="UP001305746"/>
    </source>
</evidence>
<comment type="caution">
    <text evidence="3">The sequence shown here is derived from an EMBL/GenBank/DDBJ whole genome shotgun (WGS) entry which is preliminary data.</text>
</comment>
<reference evidence="3 4" key="1">
    <citation type="submission" date="2023-12" db="EMBL/GenBank/DDBJ databases">
        <title>Marinobacter qingdaonensis sp. nov., isolated from the intertidal sediment of Qingdao, PR China.</title>
        <authorList>
            <person name="Li Y."/>
        </authorList>
    </citation>
    <scope>NUCLEOTIDE SEQUENCE [LARGE SCALE GENOMIC DNA]</scope>
    <source>
        <strain evidence="3 4">ASW11-75</strain>
    </source>
</reference>
<evidence type="ECO:0000313" key="3">
    <source>
        <dbReference type="EMBL" id="MEA1081726.1"/>
    </source>
</evidence>
<dbReference type="Pfam" id="PF01206">
    <property type="entry name" value="TusA"/>
    <property type="match status" value="1"/>
</dbReference>
<dbReference type="InterPro" id="IPR001455">
    <property type="entry name" value="TusA-like"/>
</dbReference>
<dbReference type="Gene3D" id="3.30.110.40">
    <property type="entry name" value="TusA-like domain"/>
    <property type="match status" value="1"/>
</dbReference>
<dbReference type="PANTHER" id="PTHR33279">
    <property type="entry name" value="SULFUR CARRIER PROTEIN YEDF-RELATED"/>
    <property type="match status" value="1"/>
</dbReference>
<proteinExistence type="inferred from homology"/>
<gene>
    <name evidence="3" type="primary">tusA</name>
    <name evidence="3" type="ORF">U5822_13700</name>
</gene>
<dbReference type="Proteomes" id="UP001305746">
    <property type="component" value="Unassembled WGS sequence"/>
</dbReference>
<evidence type="ECO:0000256" key="1">
    <source>
        <dbReference type="ARBA" id="ARBA00008984"/>
    </source>
</evidence>
<dbReference type="InterPro" id="IPR036868">
    <property type="entry name" value="TusA-like_sf"/>
</dbReference>
<organism evidence="3 4">
    <name type="scientific">Marinobacter qingdaonensis</name>
    <dbReference type="NCBI Taxonomy" id="3108486"/>
    <lineage>
        <taxon>Bacteria</taxon>
        <taxon>Pseudomonadati</taxon>
        <taxon>Pseudomonadota</taxon>
        <taxon>Gammaproteobacteria</taxon>
        <taxon>Pseudomonadales</taxon>
        <taxon>Marinobacteraceae</taxon>
        <taxon>Marinobacter</taxon>
    </lineage>
</organism>
<keyword evidence="3" id="KW-0808">Transferase</keyword>
<dbReference type="PROSITE" id="PS01148">
    <property type="entry name" value="UPF0033"/>
    <property type="match status" value="1"/>
</dbReference>